<gene>
    <name evidence="2" type="ORF">PGLA1383_LOCUS5701</name>
</gene>
<comment type="caution">
    <text evidence="2">The sequence shown here is derived from an EMBL/GenBank/DDBJ whole genome shotgun (WGS) entry which is preliminary data.</text>
</comment>
<dbReference type="AlphaFoldDB" id="A0A813DG20"/>
<feature type="chain" id="PRO_5032846116" description="Secreted protein" evidence="1">
    <location>
        <begin position="22"/>
        <end position="100"/>
    </location>
</feature>
<evidence type="ECO:0000313" key="3">
    <source>
        <dbReference type="Proteomes" id="UP000654075"/>
    </source>
</evidence>
<keyword evidence="1" id="KW-0732">Signal</keyword>
<keyword evidence="3" id="KW-1185">Reference proteome</keyword>
<sequence length="100" mass="11137">MWLHLSKAALWPVLISSKARLTTLSCIRDASGEPKTIAGTFSALSSGCGFQWHRGGKLQIEGFLLGERLWRVTGLVPNAECILKRISSWRNCYKQCKITS</sequence>
<feature type="signal peptide" evidence="1">
    <location>
        <begin position="1"/>
        <end position="21"/>
    </location>
</feature>
<evidence type="ECO:0000256" key="1">
    <source>
        <dbReference type="SAM" id="SignalP"/>
    </source>
</evidence>
<name>A0A813DG20_POLGL</name>
<dbReference type="EMBL" id="CAJNNV010002246">
    <property type="protein sequence ID" value="CAE8586855.1"/>
    <property type="molecule type" value="Genomic_DNA"/>
</dbReference>
<proteinExistence type="predicted"/>
<reference evidence="2" key="1">
    <citation type="submission" date="2021-02" db="EMBL/GenBank/DDBJ databases">
        <authorList>
            <person name="Dougan E. K."/>
            <person name="Rhodes N."/>
            <person name="Thang M."/>
            <person name="Chan C."/>
        </authorList>
    </citation>
    <scope>NUCLEOTIDE SEQUENCE</scope>
</reference>
<dbReference type="Proteomes" id="UP000654075">
    <property type="component" value="Unassembled WGS sequence"/>
</dbReference>
<evidence type="ECO:0000313" key="2">
    <source>
        <dbReference type="EMBL" id="CAE8586855.1"/>
    </source>
</evidence>
<evidence type="ECO:0008006" key="4">
    <source>
        <dbReference type="Google" id="ProtNLM"/>
    </source>
</evidence>
<protein>
    <recommendedName>
        <fullName evidence="4">Secreted protein</fullName>
    </recommendedName>
</protein>
<organism evidence="2 3">
    <name type="scientific">Polarella glacialis</name>
    <name type="common">Dinoflagellate</name>
    <dbReference type="NCBI Taxonomy" id="89957"/>
    <lineage>
        <taxon>Eukaryota</taxon>
        <taxon>Sar</taxon>
        <taxon>Alveolata</taxon>
        <taxon>Dinophyceae</taxon>
        <taxon>Suessiales</taxon>
        <taxon>Suessiaceae</taxon>
        <taxon>Polarella</taxon>
    </lineage>
</organism>
<accession>A0A813DG20</accession>